<gene>
    <name evidence="11" type="ORF">J2S75_002706</name>
</gene>
<dbReference type="InterPro" id="IPR009056">
    <property type="entry name" value="Cyt_c-like_dom"/>
</dbReference>
<feature type="signal peptide" evidence="9">
    <location>
        <begin position="1"/>
        <end position="23"/>
    </location>
</feature>
<evidence type="ECO:0000256" key="7">
    <source>
        <dbReference type="ARBA" id="ARBA00023004"/>
    </source>
</evidence>
<dbReference type="Proteomes" id="UP001224682">
    <property type="component" value="Unassembled WGS sequence"/>
</dbReference>
<dbReference type="PROSITE" id="PS51007">
    <property type="entry name" value="CYTC"/>
    <property type="match status" value="2"/>
</dbReference>
<dbReference type="Pfam" id="PF03150">
    <property type="entry name" value="CCP_MauG"/>
    <property type="match status" value="1"/>
</dbReference>
<organism evidence="11 12">
    <name type="scientific">Ancylobacter polymorphus</name>
    <dbReference type="NCBI Taxonomy" id="223390"/>
    <lineage>
        <taxon>Bacteria</taxon>
        <taxon>Pseudomonadati</taxon>
        <taxon>Pseudomonadota</taxon>
        <taxon>Alphaproteobacteria</taxon>
        <taxon>Hyphomicrobiales</taxon>
        <taxon>Xanthobacteraceae</taxon>
        <taxon>Ancylobacter</taxon>
    </lineage>
</organism>
<dbReference type="RefSeq" id="WP_307020386.1">
    <property type="nucleotide sequence ID" value="NZ_JAUSUI010000005.1"/>
</dbReference>
<sequence length="389" mass="41705">MKPSKAVLAALIALQPLASMVWAGELGGPDTEARVRLGEALFFDVDLSRHRTQSCAACHDPARGFADSRGGPVSLGDDGVSRGVRNAPSVGYAGYAPAFGSDARGNPIGGQFWDGRAATLEAQAGQPLLNPVEMGMPDKASVVARLKEKPAYVDAFRAAFGPEVFDDDARAFAALEQALAAYERSTAVSPFNSRYDRFLRGAATLTPQEELGRVLFFSNQFTNCGQCHKLTPSGGEGETFSNYRFHNIGTPANPELAVPADRGLAARADMKRRKTGKAASARAHDGQFKVPSLRNVAVTGPYMHNGVFKDLRTVILFYNKYNSTAPGRQINPETGEPWAPPEIAGTLSLTELESGPALDDRRIDALVAFLKTLTDQRLEPLLEPSAAAR</sequence>
<keyword evidence="11" id="KW-0575">Peroxidase</keyword>
<feature type="domain" description="Cytochrome c" evidence="10">
    <location>
        <begin position="207"/>
        <end position="374"/>
    </location>
</feature>
<keyword evidence="5" id="KW-0574">Periplasm</keyword>
<dbReference type="InterPro" id="IPR026259">
    <property type="entry name" value="MauG/Cytc_peroxidase"/>
</dbReference>
<feature type="chain" id="PRO_5045252094" evidence="9">
    <location>
        <begin position="24"/>
        <end position="389"/>
    </location>
</feature>
<dbReference type="Gene3D" id="1.10.760.10">
    <property type="entry name" value="Cytochrome c-like domain"/>
    <property type="match status" value="2"/>
</dbReference>
<keyword evidence="12" id="KW-1185">Reference proteome</keyword>
<keyword evidence="7 8" id="KW-0408">Iron</keyword>
<keyword evidence="2 8" id="KW-0349">Heme</keyword>
<keyword evidence="3 8" id="KW-0479">Metal-binding</keyword>
<name>A0ABU0BCX0_9HYPH</name>
<proteinExistence type="predicted"/>
<evidence type="ECO:0000259" key="10">
    <source>
        <dbReference type="PROSITE" id="PS51007"/>
    </source>
</evidence>
<evidence type="ECO:0000313" key="12">
    <source>
        <dbReference type="Proteomes" id="UP001224682"/>
    </source>
</evidence>
<dbReference type="SUPFAM" id="SSF46626">
    <property type="entry name" value="Cytochrome c"/>
    <property type="match status" value="2"/>
</dbReference>
<dbReference type="InterPro" id="IPR036909">
    <property type="entry name" value="Cyt_c-like_dom_sf"/>
</dbReference>
<evidence type="ECO:0000313" key="11">
    <source>
        <dbReference type="EMBL" id="MDQ0303672.1"/>
    </source>
</evidence>
<keyword evidence="6" id="KW-0560">Oxidoreductase</keyword>
<dbReference type="InterPro" id="IPR051395">
    <property type="entry name" value="Cytochrome_c_Peroxidase/MauG"/>
</dbReference>
<feature type="domain" description="Cytochrome c" evidence="10">
    <location>
        <begin position="33"/>
        <end position="180"/>
    </location>
</feature>
<dbReference type="EMBL" id="JAUSUI010000005">
    <property type="protein sequence ID" value="MDQ0303672.1"/>
    <property type="molecule type" value="Genomic_DNA"/>
</dbReference>
<evidence type="ECO:0000256" key="5">
    <source>
        <dbReference type="ARBA" id="ARBA00022764"/>
    </source>
</evidence>
<dbReference type="GO" id="GO:0004601">
    <property type="term" value="F:peroxidase activity"/>
    <property type="evidence" value="ECO:0007669"/>
    <property type="project" value="UniProtKB-KW"/>
</dbReference>
<comment type="subcellular location">
    <subcellularLocation>
        <location evidence="1">Periplasm</location>
    </subcellularLocation>
</comment>
<evidence type="ECO:0000256" key="1">
    <source>
        <dbReference type="ARBA" id="ARBA00004418"/>
    </source>
</evidence>
<evidence type="ECO:0000256" key="2">
    <source>
        <dbReference type="ARBA" id="ARBA00022617"/>
    </source>
</evidence>
<evidence type="ECO:0000256" key="9">
    <source>
        <dbReference type="SAM" id="SignalP"/>
    </source>
</evidence>
<protein>
    <submittedName>
        <fullName evidence="11">Cytochrome c peroxidase</fullName>
    </submittedName>
</protein>
<reference evidence="11 12" key="1">
    <citation type="submission" date="2023-07" db="EMBL/GenBank/DDBJ databases">
        <title>Genomic Encyclopedia of Type Strains, Phase IV (KMG-IV): sequencing the most valuable type-strain genomes for metagenomic binning, comparative biology and taxonomic classification.</title>
        <authorList>
            <person name="Goeker M."/>
        </authorList>
    </citation>
    <scope>NUCLEOTIDE SEQUENCE [LARGE SCALE GENOMIC DNA]</scope>
    <source>
        <strain evidence="11 12">DSM 2457</strain>
    </source>
</reference>
<dbReference type="PANTHER" id="PTHR30600">
    <property type="entry name" value="CYTOCHROME C PEROXIDASE-RELATED"/>
    <property type="match status" value="1"/>
</dbReference>
<evidence type="ECO:0000256" key="4">
    <source>
        <dbReference type="ARBA" id="ARBA00022729"/>
    </source>
</evidence>
<evidence type="ECO:0000256" key="6">
    <source>
        <dbReference type="ARBA" id="ARBA00023002"/>
    </source>
</evidence>
<dbReference type="PIRSF" id="PIRSF000294">
    <property type="entry name" value="Cytochrome-c_peroxidase"/>
    <property type="match status" value="1"/>
</dbReference>
<evidence type="ECO:0000256" key="3">
    <source>
        <dbReference type="ARBA" id="ARBA00022723"/>
    </source>
</evidence>
<evidence type="ECO:0000256" key="8">
    <source>
        <dbReference type="PROSITE-ProRule" id="PRU00433"/>
    </source>
</evidence>
<accession>A0ABU0BCX0</accession>
<dbReference type="InterPro" id="IPR004852">
    <property type="entry name" value="Di-haem_cyt_c_peroxidsae"/>
</dbReference>
<keyword evidence="4 9" id="KW-0732">Signal</keyword>
<comment type="caution">
    <text evidence="11">The sequence shown here is derived from an EMBL/GenBank/DDBJ whole genome shotgun (WGS) entry which is preliminary data.</text>
</comment>